<name>A0ABQ3C631_9GAMM</name>
<dbReference type="InterPro" id="IPR053478">
    <property type="entry name" value="2-alkyl-3-oxoalkanoate_rdct"/>
</dbReference>
<dbReference type="Proteomes" id="UP000643403">
    <property type="component" value="Unassembled WGS sequence"/>
</dbReference>
<dbReference type="InterPro" id="IPR002225">
    <property type="entry name" value="3Beta_OHSteriod_DH/Estase"/>
</dbReference>
<keyword evidence="2" id="KW-0560">Oxidoreductase</keyword>
<sequence length="340" mass="36534">MGREGDRCMRVLVTGGGGFLGQALCRGLRARGHEVVSFNRGHYAALEAMGVAQMRGDLARRDDVIAAARGCDAIFHNAAKAGAWSREPREFHDANVAGTQHVLDACREHGIGRLVYTSTPSVTHRATHPVAGLGADEVPYGEHLKSPYASTKKIAEQRVLAANDTDLAVVALRPRLIWGPGDNQLLPRIVERARVGRLKLVGDGENLVDTTYIDNAADAHFAAFDALGPGAACAGRAYFVSNGDPRSMRETMDALLDAAGAPRANGTIPFGVAYAIGAACEAAWSLLPLKGEPPMTRFLAEQLVTTHWYSMEPARRDFGWVPAVSFEEGLRRLRAAWQGA</sequence>
<organism evidence="4 5">
    <name type="scientific">Cognatilysobacter xinjiangensis</name>
    <dbReference type="NCBI Taxonomy" id="546892"/>
    <lineage>
        <taxon>Bacteria</taxon>
        <taxon>Pseudomonadati</taxon>
        <taxon>Pseudomonadota</taxon>
        <taxon>Gammaproteobacteria</taxon>
        <taxon>Lysobacterales</taxon>
        <taxon>Lysobacteraceae</taxon>
        <taxon>Cognatilysobacter</taxon>
    </lineage>
</organism>
<comment type="caution">
    <text evidence="4">The sequence shown here is derived from an EMBL/GenBank/DDBJ whole genome shotgun (WGS) entry which is preliminary data.</text>
</comment>
<reference evidence="5" key="1">
    <citation type="journal article" date="2019" name="Int. J. Syst. Evol. Microbiol.">
        <title>The Global Catalogue of Microorganisms (GCM) 10K type strain sequencing project: providing services to taxonomists for standard genome sequencing and annotation.</title>
        <authorList>
            <consortium name="The Broad Institute Genomics Platform"/>
            <consortium name="The Broad Institute Genome Sequencing Center for Infectious Disease"/>
            <person name="Wu L."/>
            <person name="Ma J."/>
        </authorList>
    </citation>
    <scope>NUCLEOTIDE SEQUENCE [LARGE SCALE GENOMIC DNA]</scope>
    <source>
        <strain evidence="5">KCTC 22558</strain>
    </source>
</reference>
<dbReference type="InterPro" id="IPR036291">
    <property type="entry name" value="NAD(P)-bd_dom_sf"/>
</dbReference>
<dbReference type="NCBIfam" id="NF042422">
    <property type="entry name" value="oxyalk_red_OleD"/>
    <property type="match status" value="1"/>
</dbReference>
<dbReference type="EMBL" id="BMXY01000004">
    <property type="protein sequence ID" value="GGZ69568.1"/>
    <property type="molecule type" value="Genomic_DNA"/>
</dbReference>
<evidence type="ECO:0000313" key="4">
    <source>
        <dbReference type="EMBL" id="GGZ69568.1"/>
    </source>
</evidence>
<comment type="similarity">
    <text evidence="1">Belongs to the 3-beta-HSD family.</text>
</comment>
<dbReference type="Pfam" id="PF01073">
    <property type="entry name" value="3Beta_HSD"/>
    <property type="match status" value="1"/>
</dbReference>
<dbReference type="Gene3D" id="3.40.50.720">
    <property type="entry name" value="NAD(P)-binding Rossmann-like Domain"/>
    <property type="match status" value="1"/>
</dbReference>
<evidence type="ECO:0000256" key="2">
    <source>
        <dbReference type="ARBA" id="ARBA00023002"/>
    </source>
</evidence>
<dbReference type="PANTHER" id="PTHR43245:SF51">
    <property type="entry name" value="SHORT CHAIN DEHYDROGENASE_REDUCTASE FAMILY 42E, MEMBER 2"/>
    <property type="match status" value="1"/>
</dbReference>
<evidence type="ECO:0000259" key="3">
    <source>
        <dbReference type="Pfam" id="PF01073"/>
    </source>
</evidence>
<protein>
    <submittedName>
        <fullName evidence="4">3-beta hydroxysteroid dehydrogenase</fullName>
    </submittedName>
</protein>
<dbReference type="InterPro" id="IPR050177">
    <property type="entry name" value="Lipid_A_modif_metabolic_enz"/>
</dbReference>
<feature type="domain" description="3-beta hydroxysteroid dehydrogenase/isomerase" evidence="3">
    <location>
        <begin position="12"/>
        <end position="263"/>
    </location>
</feature>
<keyword evidence="5" id="KW-1185">Reference proteome</keyword>
<accession>A0ABQ3C631</accession>
<proteinExistence type="inferred from homology"/>
<dbReference type="SUPFAM" id="SSF51735">
    <property type="entry name" value="NAD(P)-binding Rossmann-fold domains"/>
    <property type="match status" value="1"/>
</dbReference>
<evidence type="ECO:0000313" key="5">
    <source>
        <dbReference type="Proteomes" id="UP000643403"/>
    </source>
</evidence>
<gene>
    <name evidence="4" type="primary">cdh</name>
    <name evidence="4" type="ORF">GCM10008101_24680</name>
</gene>
<evidence type="ECO:0000256" key="1">
    <source>
        <dbReference type="ARBA" id="ARBA00009219"/>
    </source>
</evidence>
<dbReference type="PANTHER" id="PTHR43245">
    <property type="entry name" value="BIFUNCTIONAL POLYMYXIN RESISTANCE PROTEIN ARNA"/>
    <property type="match status" value="1"/>
</dbReference>